<dbReference type="FunFam" id="3.40.50.300:FF:000001">
    <property type="entry name" value="ATP-dependent zinc metalloprotease FtsH"/>
    <property type="match status" value="1"/>
</dbReference>
<dbReference type="GO" id="GO:0016887">
    <property type="term" value="F:ATP hydrolysis activity"/>
    <property type="evidence" value="ECO:0007669"/>
    <property type="project" value="UniProtKB-UniRule"/>
</dbReference>
<dbReference type="CDD" id="cd19501">
    <property type="entry name" value="RecA-like_FtsH"/>
    <property type="match status" value="1"/>
</dbReference>
<keyword evidence="6 15" id="KW-0479">Metal-binding</keyword>
<keyword evidence="11 15" id="KW-1133">Transmembrane helix</keyword>
<feature type="binding site" evidence="15">
    <location>
        <position position="426"/>
    </location>
    <ligand>
        <name>Zn(2+)</name>
        <dbReference type="ChEBI" id="CHEBI:29105"/>
        <note>catalytic</note>
    </ligand>
</feature>
<comment type="similarity">
    <text evidence="16">Belongs to the AAA ATPase family.</text>
</comment>
<dbReference type="PANTHER" id="PTHR23076">
    <property type="entry name" value="METALLOPROTEASE M41 FTSH"/>
    <property type="match status" value="1"/>
</dbReference>
<keyword evidence="12 15" id="KW-0482">Metalloprotease</keyword>
<feature type="region of interest" description="Disordered" evidence="17">
    <location>
        <begin position="602"/>
        <end position="635"/>
    </location>
</feature>
<dbReference type="Proteomes" id="UP001056381">
    <property type="component" value="Chromosome"/>
</dbReference>
<evidence type="ECO:0000259" key="18">
    <source>
        <dbReference type="SMART" id="SM00382"/>
    </source>
</evidence>
<evidence type="ECO:0000256" key="8">
    <source>
        <dbReference type="ARBA" id="ARBA00022801"/>
    </source>
</evidence>
<dbReference type="InterPro" id="IPR003593">
    <property type="entry name" value="AAA+_ATPase"/>
</dbReference>
<organism evidence="19 20">
    <name type="scientific">SAR86 cluster bacterium</name>
    <dbReference type="NCBI Taxonomy" id="2030880"/>
    <lineage>
        <taxon>Bacteria</taxon>
        <taxon>Pseudomonadati</taxon>
        <taxon>Pseudomonadota</taxon>
        <taxon>Gammaproteobacteria</taxon>
        <taxon>SAR86 cluster</taxon>
    </lineage>
</organism>
<dbReference type="GO" id="GO:0005524">
    <property type="term" value="F:ATP binding"/>
    <property type="evidence" value="ECO:0007669"/>
    <property type="project" value="UniProtKB-UniRule"/>
</dbReference>
<keyword evidence="7 15" id="KW-0547">Nucleotide-binding</keyword>
<dbReference type="InterPro" id="IPR037219">
    <property type="entry name" value="Peptidase_M41-like"/>
</dbReference>
<dbReference type="InterPro" id="IPR005936">
    <property type="entry name" value="FtsH"/>
</dbReference>
<evidence type="ECO:0000256" key="14">
    <source>
        <dbReference type="ARBA" id="ARBA00061570"/>
    </source>
</evidence>
<comment type="cofactor">
    <cofactor evidence="15">
        <name>Zn(2+)</name>
        <dbReference type="ChEBI" id="CHEBI:29105"/>
    </cofactor>
    <text evidence="15">Binds 1 zinc ion per subunit.</text>
</comment>
<feature type="active site" evidence="15">
    <location>
        <position position="423"/>
    </location>
</feature>
<evidence type="ECO:0000313" key="19">
    <source>
        <dbReference type="EMBL" id="URQ63417.1"/>
    </source>
</evidence>
<comment type="subunit">
    <text evidence="15">Homohexamer.</text>
</comment>
<evidence type="ECO:0000256" key="15">
    <source>
        <dbReference type="HAMAP-Rule" id="MF_01458"/>
    </source>
</evidence>
<dbReference type="Gene3D" id="3.40.50.300">
    <property type="entry name" value="P-loop containing nucleotide triphosphate hydrolases"/>
    <property type="match status" value="1"/>
</dbReference>
<evidence type="ECO:0000256" key="5">
    <source>
        <dbReference type="ARBA" id="ARBA00022692"/>
    </source>
</evidence>
<keyword evidence="3 15" id="KW-1003">Cell membrane</keyword>
<dbReference type="GO" id="GO:0004176">
    <property type="term" value="F:ATP-dependent peptidase activity"/>
    <property type="evidence" value="ECO:0007669"/>
    <property type="project" value="InterPro"/>
</dbReference>
<feature type="compositionally biased region" description="Low complexity" evidence="17">
    <location>
        <begin position="625"/>
        <end position="635"/>
    </location>
</feature>
<evidence type="ECO:0000256" key="3">
    <source>
        <dbReference type="ARBA" id="ARBA00022475"/>
    </source>
</evidence>
<keyword evidence="20" id="KW-1185">Reference proteome</keyword>
<dbReference type="InterPro" id="IPR041569">
    <property type="entry name" value="AAA_lid_3"/>
</dbReference>
<evidence type="ECO:0000313" key="20">
    <source>
        <dbReference type="Proteomes" id="UP001056381"/>
    </source>
</evidence>
<evidence type="ECO:0000256" key="9">
    <source>
        <dbReference type="ARBA" id="ARBA00022833"/>
    </source>
</evidence>
<dbReference type="FunFam" id="1.10.8.60:FF:000001">
    <property type="entry name" value="ATP-dependent zinc metalloprotease FtsH"/>
    <property type="match status" value="1"/>
</dbReference>
<keyword evidence="5 15" id="KW-0812">Transmembrane</keyword>
<evidence type="ECO:0000256" key="2">
    <source>
        <dbReference type="ARBA" id="ARBA00010044"/>
    </source>
</evidence>
<name>A0A9Q8U031_9GAMM</name>
<dbReference type="PANTHER" id="PTHR23076:SF97">
    <property type="entry name" value="ATP-DEPENDENT ZINC METALLOPROTEASE YME1L1"/>
    <property type="match status" value="1"/>
</dbReference>
<dbReference type="GO" id="GO:0030163">
    <property type="term" value="P:protein catabolic process"/>
    <property type="evidence" value="ECO:0007669"/>
    <property type="project" value="UniProtKB-UniRule"/>
</dbReference>
<dbReference type="InterPro" id="IPR003960">
    <property type="entry name" value="ATPase_AAA_CS"/>
</dbReference>
<evidence type="ECO:0000256" key="11">
    <source>
        <dbReference type="ARBA" id="ARBA00022989"/>
    </source>
</evidence>
<evidence type="ECO:0000256" key="13">
    <source>
        <dbReference type="ARBA" id="ARBA00023136"/>
    </source>
</evidence>
<dbReference type="EMBL" id="CP097966">
    <property type="protein sequence ID" value="URQ63417.1"/>
    <property type="molecule type" value="Genomic_DNA"/>
</dbReference>
<evidence type="ECO:0000256" key="10">
    <source>
        <dbReference type="ARBA" id="ARBA00022840"/>
    </source>
</evidence>
<evidence type="ECO:0000256" key="16">
    <source>
        <dbReference type="RuleBase" id="RU003651"/>
    </source>
</evidence>
<sequence length="635" mass="69967">MKNLGKNIFFWLIVGSLAFMLLENYQMGASKEELSFTEFKNEVKAKKVKSIVYKKDRETIEGERLNGTKFTTNAPVYLIDDDLRLSIKEADVSETVEKVEQPKWWTQLLVGAFPLLLLLGIFFLFMRQMQGGVGGKGGPMTFGRSKAKLLDGGHVKTNFSDVAGCEEAKDDVKELVDFLKDPAKFIKVGGKIPRGILMVGPPGTGKTLLARAVAGEAKVPFFTISGSDFVEMFVGVGASRVRDMFEQAKKHSPCIVFIDEIDAVGRHRGAGLGGGHDEREQTLNQLLVEMDGFEENLGVIVIAATNRPDVLDPALLRPGRFDRQVMVGLPDIKGREQILNVHLKKVPVDKTVNSEVIARGTPGFSGADLANLVNEAALLAARNNVKKVSQSELDYAKDKIMMGAERKSMILNDETKRITAYHEAGHAIVGLNLPDHDPVYKVTIIPRGGALGVTMFLPEEDIYMKSKKAILSQITTLFGGRVAEEIINGKEAITTGASNDIERASELARNMVTKWGFSDELGTLKYDDEDESPFLGRAAASKKRTFSDETAQKIDFEVRSIIHTCYEKAGTILSKNLDKLHNMADALLKYETIDQEQISDIMAGAFPREKNDDDQKGKENKKVKTSSSSKPVQDS</sequence>
<dbReference type="NCBIfam" id="TIGR01241">
    <property type="entry name" value="FtsH_fam"/>
    <property type="match status" value="1"/>
</dbReference>
<dbReference type="FunFam" id="1.20.58.760:FF:000001">
    <property type="entry name" value="ATP-dependent zinc metalloprotease FtsH"/>
    <property type="match status" value="1"/>
</dbReference>
<accession>A0A9Q8U031</accession>
<reference evidence="19" key="1">
    <citation type="submission" date="2022-05" db="EMBL/GenBank/DDBJ databases">
        <title>Single-amplified genomics reveal most streamlined microbe among free-living bacteria.</title>
        <authorList>
            <person name="Roda-Garcia J."/>
            <person name="Haro-Moreno J.M."/>
            <person name="Rodriguez-Valera F."/>
            <person name="Almagro-Moreno S."/>
            <person name="Lopez-Perez M."/>
        </authorList>
    </citation>
    <scope>NUCLEOTIDE SEQUENCE</scope>
    <source>
        <strain evidence="19">TMED112-D2-2</strain>
    </source>
</reference>
<proteinExistence type="inferred from homology"/>
<comment type="similarity">
    <text evidence="14 15">In the central section; belongs to the AAA ATPase family.</text>
</comment>
<dbReference type="Pfam" id="PF00004">
    <property type="entry name" value="AAA"/>
    <property type="match status" value="1"/>
</dbReference>
<keyword evidence="9 15" id="KW-0862">Zinc</keyword>
<dbReference type="PROSITE" id="PS00674">
    <property type="entry name" value="AAA"/>
    <property type="match status" value="1"/>
</dbReference>
<dbReference type="Pfam" id="PF06480">
    <property type="entry name" value="FtsH_ext"/>
    <property type="match status" value="1"/>
</dbReference>
<feature type="domain" description="AAA+ ATPase" evidence="18">
    <location>
        <begin position="192"/>
        <end position="331"/>
    </location>
</feature>
<evidence type="ECO:0000256" key="4">
    <source>
        <dbReference type="ARBA" id="ARBA00022670"/>
    </source>
</evidence>
<dbReference type="Gene3D" id="3.30.720.210">
    <property type="match status" value="1"/>
</dbReference>
<dbReference type="InterPro" id="IPR000642">
    <property type="entry name" value="Peptidase_M41"/>
</dbReference>
<evidence type="ECO:0000256" key="6">
    <source>
        <dbReference type="ARBA" id="ARBA00022723"/>
    </source>
</evidence>
<feature type="binding site" evidence="15">
    <location>
        <position position="422"/>
    </location>
    <ligand>
        <name>Zn(2+)</name>
        <dbReference type="ChEBI" id="CHEBI:29105"/>
        <note>catalytic</note>
    </ligand>
</feature>
<dbReference type="GO" id="GO:0008270">
    <property type="term" value="F:zinc ion binding"/>
    <property type="evidence" value="ECO:0007669"/>
    <property type="project" value="UniProtKB-UniRule"/>
</dbReference>
<dbReference type="Pfam" id="PF17862">
    <property type="entry name" value="AAA_lid_3"/>
    <property type="match status" value="1"/>
</dbReference>
<keyword evidence="4 15" id="KW-0645">Protease</keyword>
<comment type="function">
    <text evidence="15">Acts as a processive, ATP-dependent zinc metallopeptidase for both cytoplasmic and membrane proteins. Plays a role in the quality control of integral membrane proteins.</text>
</comment>
<keyword evidence="8 15" id="KW-0378">Hydrolase</keyword>
<feature type="binding site" evidence="15">
    <location>
        <position position="500"/>
    </location>
    <ligand>
        <name>Zn(2+)</name>
        <dbReference type="ChEBI" id="CHEBI:29105"/>
        <note>catalytic</note>
    </ligand>
</feature>
<dbReference type="GO" id="GO:0005886">
    <property type="term" value="C:plasma membrane"/>
    <property type="evidence" value="ECO:0007669"/>
    <property type="project" value="UniProtKB-SubCell"/>
</dbReference>
<dbReference type="GO" id="GO:0006508">
    <property type="term" value="P:proteolysis"/>
    <property type="evidence" value="ECO:0007669"/>
    <property type="project" value="UniProtKB-KW"/>
</dbReference>
<dbReference type="InterPro" id="IPR011546">
    <property type="entry name" value="Pept_M41_FtsH_extracell"/>
</dbReference>
<comment type="similarity">
    <text evidence="2 15">In the C-terminal section; belongs to the peptidase M41 family.</text>
</comment>
<feature type="compositionally biased region" description="Basic and acidic residues" evidence="17">
    <location>
        <begin position="607"/>
        <end position="622"/>
    </location>
</feature>
<evidence type="ECO:0000256" key="1">
    <source>
        <dbReference type="ARBA" id="ARBA00004370"/>
    </source>
</evidence>
<protein>
    <recommendedName>
        <fullName evidence="15">ATP-dependent zinc metalloprotease FtsH</fullName>
        <ecNumber evidence="15">3.4.24.-</ecNumber>
    </recommendedName>
</protein>
<dbReference type="Gene3D" id="1.20.58.760">
    <property type="entry name" value="Peptidase M41"/>
    <property type="match status" value="1"/>
</dbReference>
<dbReference type="HAMAP" id="MF_01458">
    <property type="entry name" value="FtsH"/>
    <property type="match status" value="1"/>
</dbReference>
<dbReference type="SMART" id="SM00382">
    <property type="entry name" value="AAA"/>
    <property type="match status" value="1"/>
</dbReference>
<dbReference type="Pfam" id="PF01434">
    <property type="entry name" value="Peptidase_M41"/>
    <property type="match status" value="1"/>
</dbReference>
<keyword evidence="13 15" id="KW-0472">Membrane</keyword>
<dbReference type="InterPro" id="IPR027417">
    <property type="entry name" value="P-loop_NTPase"/>
</dbReference>
<dbReference type="Gene3D" id="1.10.8.60">
    <property type="match status" value="1"/>
</dbReference>
<evidence type="ECO:0000256" key="12">
    <source>
        <dbReference type="ARBA" id="ARBA00023049"/>
    </source>
</evidence>
<dbReference type="EC" id="3.4.24.-" evidence="15"/>
<feature type="binding site" evidence="15">
    <location>
        <begin position="200"/>
        <end position="207"/>
    </location>
    <ligand>
        <name>ATP</name>
        <dbReference type="ChEBI" id="CHEBI:30616"/>
    </ligand>
</feature>
<dbReference type="SUPFAM" id="SSF140990">
    <property type="entry name" value="FtsH protease domain-like"/>
    <property type="match status" value="1"/>
</dbReference>
<dbReference type="GO" id="GO:0004222">
    <property type="term" value="F:metalloendopeptidase activity"/>
    <property type="evidence" value="ECO:0007669"/>
    <property type="project" value="InterPro"/>
</dbReference>
<feature type="transmembrane region" description="Helical" evidence="15">
    <location>
        <begin position="104"/>
        <end position="126"/>
    </location>
</feature>
<evidence type="ECO:0000256" key="17">
    <source>
        <dbReference type="SAM" id="MobiDB-lite"/>
    </source>
</evidence>
<dbReference type="SUPFAM" id="SSF52540">
    <property type="entry name" value="P-loop containing nucleoside triphosphate hydrolases"/>
    <property type="match status" value="1"/>
</dbReference>
<evidence type="ECO:0000256" key="7">
    <source>
        <dbReference type="ARBA" id="ARBA00022741"/>
    </source>
</evidence>
<dbReference type="InterPro" id="IPR003959">
    <property type="entry name" value="ATPase_AAA_core"/>
</dbReference>
<comment type="subcellular location">
    <subcellularLocation>
        <location evidence="15">Cell membrane</location>
        <topology evidence="15">Multi-pass membrane protein</topology>
        <orientation evidence="15">Cytoplasmic side</orientation>
    </subcellularLocation>
    <subcellularLocation>
        <location evidence="1">Membrane</location>
    </subcellularLocation>
</comment>
<dbReference type="AlphaFoldDB" id="A0A9Q8U031"/>
<feature type="transmembrane region" description="Helical" evidence="15">
    <location>
        <begin position="7"/>
        <end position="25"/>
    </location>
</feature>
<keyword evidence="10 15" id="KW-0067">ATP-binding</keyword>
<gene>
    <name evidence="15 19" type="primary">ftsH</name>
    <name evidence="19" type="ORF">M9B40_01255</name>
</gene>